<reference evidence="1" key="2">
    <citation type="submission" date="2025-03" db="EMBL/GenBank/DDBJ databases">
        <authorList>
            <consortium name="ELIXIR-Norway"/>
            <consortium name="Elixir Norway"/>
        </authorList>
    </citation>
    <scope>NUCLEOTIDE SEQUENCE</scope>
</reference>
<accession>A0AC60A7X5</accession>
<proteinExistence type="predicted"/>
<dbReference type="EMBL" id="OX596093">
    <property type="protein sequence ID" value="CAN0569644.1"/>
    <property type="molecule type" value="Genomic_DNA"/>
</dbReference>
<protein>
    <submittedName>
        <fullName evidence="1">Uncharacterized protein</fullName>
    </submittedName>
</protein>
<reference evidence="1" key="1">
    <citation type="submission" date="2023-05" db="EMBL/GenBank/DDBJ databases">
        <authorList>
            <consortium name="ELIXIR-Norway"/>
        </authorList>
    </citation>
    <scope>NUCLEOTIDE SEQUENCE</scope>
</reference>
<gene>
    <name evidence="1" type="ORF">MRATA1EN22A_LOCUS28009</name>
</gene>
<sequence>MKFPTEKGSCLFSCQVDSTKPSPSLSAQTPGSGLIQFIGHTESVLKRPTSPSTLGSPLPQAPGMPLPHLPASSGAHSPHRALEGSRNSVWKESWKLKQRESLQSPA</sequence>
<organism evidence="1 2">
    <name type="scientific">Rangifer tarandus platyrhynchus</name>
    <name type="common">Svalbard reindeer</name>
    <dbReference type="NCBI Taxonomy" id="3082113"/>
    <lineage>
        <taxon>Eukaryota</taxon>
        <taxon>Metazoa</taxon>
        <taxon>Chordata</taxon>
        <taxon>Craniata</taxon>
        <taxon>Vertebrata</taxon>
        <taxon>Euteleostomi</taxon>
        <taxon>Mammalia</taxon>
        <taxon>Eutheria</taxon>
        <taxon>Laurasiatheria</taxon>
        <taxon>Artiodactyla</taxon>
        <taxon>Ruminantia</taxon>
        <taxon>Pecora</taxon>
        <taxon>Cervidae</taxon>
        <taxon>Odocoileinae</taxon>
        <taxon>Rangifer</taxon>
    </lineage>
</organism>
<name>A0AC60A7X5_RANTA</name>
<evidence type="ECO:0000313" key="2">
    <source>
        <dbReference type="Proteomes" id="UP001162501"/>
    </source>
</evidence>
<dbReference type="Proteomes" id="UP001162501">
    <property type="component" value="Chromosome 9"/>
</dbReference>
<evidence type="ECO:0000313" key="1">
    <source>
        <dbReference type="EMBL" id="CAN0569644.1"/>
    </source>
</evidence>